<feature type="transmembrane region" description="Helical" evidence="7">
    <location>
        <begin position="324"/>
        <end position="349"/>
    </location>
</feature>
<dbReference type="SUPFAM" id="SSF103473">
    <property type="entry name" value="MFS general substrate transporter"/>
    <property type="match status" value="1"/>
</dbReference>
<keyword evidence="10" id="KW-1185">Reference proteome</keyword>
<proteinExistence type="predicted"/>
<feature type="transmembrane region" description="Helical" evidence="7">
    <location>
        <begin position="91"/>
        <end position="108"/>
    </location>
</feature>
<dbReference type="GeneID" id="54567069"/>
<keyword evidence="5 7" id="KW-0472">Membrane</keyword>
<sequence>MSATMDEKAQDVPASIAKDTADAKYDENVDNSQDNLVYDNAEEEPELHARTIVACMAMFLLNLVQVFALQGPPAVLSYIGASLDASERQTWITNSLSLVQAVLGPIIASASDTFQARKIILVSTCTISFIGCAIAPGAQSIARLIAAQTLIGFGFAAVPLAYCVPSEILPRKWRPAVQGVMNIAASIGAISGPLIIGALTRSDLVNGWRDFYWVQFALWGLTALGLLFGYRPPKRHTRYDHLSLWQKIGQLDLIGFSLLTTGLALFLTGMNLGGEQYPWSNARVLATLIIGIALLVGFGLYEWKGTATGILHHELFRNEEGHGRAFALCVMLIFIEGILLFAVVIFYPILTVNLFETDPFLQVARAQPFWVANLFVTGLYGYWSTRLRSLRAPLAVGFLLLTAGAVGLATVQPSDSTSAIVFDGLAGIGFGSPLVLIVAAVQLAVPHHLIATATAVTTSARAVAATIFTASYFAAYSDRAARFVPQDVAPAALGAGLPSSSLMPFVAGLSAHNQTALSSIPGVTPAIISAGTAALKQAMAGSIRVVYIIAAPFGAVAVIACFFLGDLSKVMNYRVDAPVERLRAKHERQ</sequence>
<organism evidence="9 10">
    <name type="scientific">Zasmidium cellare ATCC 36951</name>
    <dbReference type="NCBI Taxonomy" id="1080233"/>
    <lineage>
        <taxon>Eukaryota</taxon>
        <taxon>Fungi</taxon>
        <taxon>Dikarya</taxon>
        <taxon>Ascomycota</taxon>
        <taxon>Pezizomycotina</taxon>
        <taxon>Dothideomycetes</taxon>
        <taxon>Dothideomycetidae</taxon>
        <taxon>Mycosphaerellales</taxon>
        <taxon>Mycosphaerellaceae</taxon>
        <taxon>Zasmidium</taxon>
    </lineage>
</organism>
<dbReference type="InterPro" id="IPR020846">
    <property type="entry name" value="MFS_dom"/>
</dbReference>
<evidence type="ECO:0000256" key="4">
    <source>
        <dbReference type="ARBA" id="ARBA00022989"/>
    </source>
</evidence>
<feature type="transmembrane region" description="Helical" evidence="7">
    <location>
        <begin position="369"/>
        <end position="385"/>
    </location>
</feature>
<dbReference type="InterPro" id="IPR010573">
    <property type="entry name" value="MFS_Str1/Tri12-like"/>
</dbReference>
<dbReference type="PROSITE" id="PS50850">
    <property type="entry name" value="MFS"/>
    <property type="match status" value="1"/>
</dbReference>
<evidence type="ECO:0000256" key="5">
    <source>
        <dbReference type="ARBA" id="ARBA00023136"/>
    </source>
</evidence>
<keyword evidence="3 7" id="KW-0812">Transmembrane</keyword>
<keyword evidence="2" id="KW-0813">Transport</keyword>
<feature type="transmembrane region" description="Helical" evidence="7">
    <location>
        <begin position="424"/>
        <end position="445"/>
    </location>
</feature>
<dbReference type="PANTHER" id="PTHR23501">
    <property type="entry name" value="MAJOR FACILITATOR SUPERFAMILY"/>
    <property type="match status" value="1"/>
</dbReference>
<dbReference type="PANTHER" id="PTHR23501:SF195">
    <property type="entry name" value="PEP5"/>
    <property type="match status" value="1"/>
</dbReference>
<feature type="transmembrane region" description="Helical" evidence="7">
    <location>
        <begin position="52"/>
        <end position="71"/>
    </location>
</feature>
<feature type="transmembrane region" description="Helical" evidence="7">
    <location>
        <begin position="392"/>
        <end position="412"/>
    </location>
</feature>
<feature type="transmembrane region" description="Helical" evidence="7">
    <location>
        <begin position="120"/>
        <end position="138"/>
    </location>
</feature>
<evidence type="ECO:0000259" key="8">
    <source>
        <dbReference type="PROSITE" id="PS50850"/>
    </source>
</evidence>
<dbReference type="InterPro" id="IPR053791">
    <property type="entry name" value="MFS_Tri12-like"/>
</dbReference>
<comment type="subcellular location">
    <subcellularLocation>
        <location evidence="1">Membrane</location>
        <topology evidence="1">Multi-pass membrane protein</topology>
    </subcellularLocation>
</comment>
<feature type="transmembrane region" description="Helical" evidence="7">
    <location>
        <begin position="144"/>
        <end position="164"/>
    </location>
</feature>
<gene>
    <name evidence="9" type="ORF">M409DRAFT_58019</name>
</gene>
<feature type="compositionally biased region" description="Basic and acidic residues" evidence="6">
    <location>
        <begin position="1"/>
        <end position="10"/>
    </location>
</feature>
<keyword evidence="4 7" id="KW-1133">Transmembrane helix</keyword>
<evidence type="ECO:0000256" key="6">
    <source>
        <dbReference type="SAM" id="MobiDB-lite"/>
    </source>
</evidence>
<feature type="region of interest" description="Disordered" evidence="6">
    <location>
        <begin position="1"/>
        <end position="24"/>
    </location>
</feature>
<dbReference type="EMBL" id="ML993612">
    <property type="protein sequence ID" value="KAF2162595.1"/>
    <property type="molecule type" value="Genomic_DNA"/>
</dbReference>
<feature type="transmembrane region" description="Helical" evidence="7">
    <location>
        <begin position="284"/>
        <end position="303"/>
    </location>
</feature>
<reference evidence="9" key="1">
    <citation type="journal article" date="2020" name="Stud. Mycol.">
        <title>101 Dothideomycetes genomes: a test case for predicting lifestyles and emergence of pathogens.</title>
        <authorList>
            <person name="Haridas S."/>
            <person name="Albert R."/>
            <person name="Binder M."/>
            <person name="Bloem J."/>
            <person name="Labutti K."/>
            <person name="Salamov A."/>
            <person name="Andreopoulos B."/>
            <person name="Baker S."/>
            <person name="Barry K."/>
            <person name="Bills G."/>
            <person name="Bluhm B."/>
            <person name="Cannon C."/>
            <person name="Castanera R."/>
            <person name="Culley D."/>
            <person name="Daum C."/>
            <person name="Ezra D."/>
            <person name="Gonzalez J."/>
            <person name="Henrissat B."/>
            <person name="Kuo A."/>
            <person name="Liang C."/>
            <person name="Lipzen A."/>
            <person name="Lutzoni F."/>
            <person name="Magnuson J."/>
            <person name="Mondo S."/>
            <person name="Nolan M."/>
            <person name="Ohm R."/>
            <person name="Pangilinan J."/>
            <person name="Park H.-J."/>
            <person name="Ramirez L."/>
            <person name="Alfaro M."/>
            <person name="Sun H."/>
            <person name="Tritt A."/>
            <person name="Yoshinaga Y."/>
            <person name="Zwiers L.-H."/>
            <person name="Turgeon B."/>
            <person name="Goodwin S."/>
            <person name="Spatafora J."/>
            <person name="Crous P."/>
            <person name="Grigoriev I."/>
        </authorList>
    </citation>
    <scope>NUCLEOTIDE SEQUENCE</scope>
    <source>
        <strain evidence="9">ATCC 36951</strain>
    </source>
</reference>
<dbReference type="InterPro" id="IPR036259">
    <property type="entry name" value="MFS_trans_sf"/>
</dbReference>
<dbReference type="CDD" id="cd06179">
    <property type="entry name" value="MFS_TRI12_like"/>
    <property type="match status" value="1"/>
</dbReference>
<dbReference type="OrthoDB" id="3637582at2759"/>
<dbReference type="GO" id="GO:0022857">
    <property type="term" value="F:transmembrane transporter activity"/>
    <property type="evidence" value="ECO:0007669"/>
    <property type="project" value="InterPro"/>
</dbReference>
<feature type="transmembrane region" description="Helical" evidence="7">
    <location>
        <begin position="211"/>
        <end position="230"/>
    </location>
</feature>
<evidence type="ECO:0000256" key="7">
    <source>
        <dbReference type="SAM" id="Phobius"/>
    </source>
</evidence>
<dbReference type="Proteomes" id="UP000799537">
    <property type="component" value="Unassembled WGS sequence"/>
</dbReference>
<evidence type="ECO:0000256" key="3">
    <source>
        <dbReference type="ARBA" id="ARBA00022692"/>
    </source>
</evidence>
<evidence type="ECO:0000313" key="10">
    <source>
        <dbReference type="Proteomes" id="UP000799537"/>
    </source>
</evidence>
<protein>
    <recommendedName>
        <fullName evidence="8">Major facilitator superfamily (MFS) profile domain-containing protein</fullName>
    </recommendedName>
</protein>
<dbReference type="Pfam" id="PF06609">
    <property type="entry name" value="TRI12"/>
    <property type="match status" value="1"/>
</dbReference>
<dbReference type="GO" id="GO:0005886">
    <property type="term" value="C:plasma membrane"/>
    <property type="evidence" value="ECO:0007669"/>
    <property type="project" value="TreeGrafter"/>
</dbReference>
<dbReference type="AlphaFoldDB" id="A0A6A6C6E0"/>
<feature type="domain" description="Major facilitator superfamily (MFS) profile" evidence="8">
    <location>
        <begin position="51"/>
        <end position="569"/>
    </location>
</feature>
<feature type="transmembrane region" description="Helical" evidence="7">
    <location>
        <begin position="545"/>
        <end position="565"/>
    </location>
</feature>
<evidence type="ECO:0000256" key="1">
    <source>
        <dbReference type="ARBA" id="ARBA00004141"/>
    </source>
</evidence>
<evidence type="ECO:0000256" key="2">
    <source>
        <dbReference type="ARBA" id="ARBA00022448"/>
    </source>
</evidence>
<evidence type="ECO:0000313" key="9">
    <source>
        <dbReference type="EMBL" id="KAF2162595.1"/>
    </source>
</evidence>
<feature type="transmembrane region" description="Helical" evidence="7">
    <location>
        <begin position="176"/>
        <end position="199"/>
    </location>
</feature>
<accession>A0A6A6C6E0</accession>
<dbReference type="Gene3D" id="1.20.1250.20">
    <property type="entry name" value="MFS general substrate transporter like domains"/>
    <property type="match status" value="1"/>
</dbReference>
<feature type="transmembrane region" description="Helical" evidence="7">
    <location>
        <begin position="251"/>
        <end position="272"/>
    </location>
</feature>
<dbReference type="RefSeq" id="XP_033663484.1">
    <property type="nucleotide sequence ID" value="XM_033813797.1"/>
</dbReference>
<name>A0A6A6C6E0_ZASCE</name>